<dbReference type="Proteomes" id="UP001283361">
    <property type="component" value="Unassembled WGS sequence"/>
</dbReference>
<gene>
    <name evidence="1" type="ORF">RRG08_017149</name>
</gene>
<organism evidence="1 2">
    <name type="scientific">Elysia crispata</name>
    <name type="common">lettuce slug</name>
    <dbReference type="NCBI Taxonomy" id="231223"/>
    <lineage>
        <taxon>Eukaryota</taxon>
        <taxon>Metazoa</taxon>
        <taxon>Spiralia</taxon>
        <taxon>Lophotrochozoa</taxon>
        <taxon>Mollusca</taxon>
        <taxon>Gastropoda</taxon>
        <taxon>Heterobranchia</taxon>
        <taxon>Euthyneura</taxon>
        <taxon>Panpulmonata</taxon>
        <taxon>Sacoglossa</taxon>
        <taxon>Placobranchoidea</taxon>
        <taxon>Plakobranchidae</taxon>
        <taxon>Elysia</taxon>
    </lineage>
</organism>
<reference evidence="1" key="1">
    <citation type="journal article" date="2023" name="G3 (Bethesda)">
        <title>A reference genome for the long-term kleptoplast-retaining sea slug Elysia crispata morphotype clarki.</title>
        <authorList>
            <person name="Eastman K.E."/>
            <person name="Pendleton A.L."/>
            <person name="Shaikh M.A."/>
            <person name="Suttiyut T."/>
            <person name="Ogas R."/>
            <person name="Tomko P."/>
            <person name="Gavelis G."/>
            <person name="Widhalm J.R."/>
            <person name="Wisecaver J.H."/>
        </authorList>
    </citation>
    <scope>NUCLEOTIDE SEQUENCE</scope>
    <source>
        <strain evidence="1">ECLA1</strain>
    </source>
</reference>
<comment type="caution">
    <text evidence="1">The sequence shown here is derived from an EMBL/GenBank/DDBJ whole genome shotgun (WGS) entry which is preliminary data.</text>
</comment>
<dbReference type="EMBL" id="JAWDGP010000700">
    <property type="protein sequence ID" value="KAK3798234.1"/>
    <property type="molecule type" value="Genomic_DNA"/>
</dbReference>
<accession>A0AAE1B1R3</accession>
<keyword evidence="2" id="KW-1185">Reference proteome</keyword>
<evidence type="ECO:0000313" key="2">
    <source>
        <dbReference type="Proteomes" id="UP001283361"/>
    </source>
</evidence>
<dbReference type="AlphaFoldDB" id="A0AAE1B1R3"/>
<name>A0AAE1B1R3_9GAST</name>
<protein>
    <submittedName>
        <fullName evidence="1">Uncharacterized protein</fullName>
    </submittedName>
</protein>
<evidence type="ECO:0000313" key="1">
    <source>
        <dbReference type="EMBL" id="KAK3798234.1"/>
    </source>
</evidence>
<proteinExistence type="predicted"/>
<sequence>MNVLRPPGLLYVASILAMFRLRGSPPCSAHFQRQCPPRKQMIYRIRLTMCFCRELDHLLASDPGTVHRAAHSFWCGSPDGESRATPQESHRPDMKSMRHMILLQSWMNRADLISSSLATKDREVRSSSDHNITDLILEASFLVTRGNMLVVPALPVPATLCGRVSLSTLTQPKFYLPNLSQGVSTGIVRDWDYTCPCLPRECGRTSEPPAPPD</sequence>